<accession>A0A2W4ZA18</accession>
<name>A0A2W4ZA18_9SPHN</name>
<organism evidence="1 2">
    <name type="scientific">Sphingomonas hengshuiensis</name>
    <dbReference type="NCBI Taxonomy" id="1609977"/>
    <lineage>
        <taxon>Bacteria</taxon>
        <taxon>Pseudomonadati</taxon>
        <taxon>Pseudomonadota</taxon>
        <taxon>Alphaproteobacteria</taxon>
        <taxon>Sphingomonadales</taxon>
        <taxon>Sphingomonadaceae</taxon>
        <taxon>Sphingomonas</taxon>
    </lineage>
</organism>
<comment type="caution">
    <text evidence="1">The sequence shown here is derived from an EMBL/GenBank/DDBJ whole genome shotgun (WGS) entry which is preliminary data.</text>
</comment>
<gene>
    <name evidence="1" type="ORF">DI632_04880</name>
</gene>
<dbReference type="AlphaFoldDB" id="A0A2W4ZA18"/>
<proteinExistence type="predicted"/>
<reference evidence="1 2" key="1">
    <citation type="submission" date="2017-08" db="EMBL/GenBank/DDBJ databases">
        <title>Infants hospitalized years apart are colonized by the same room-sourced microbial strains.</title>
        <authorList>
            <person name="Brooks B."/>
            <person name="Olm M.R."/>
            <person name="Firek B.A."/>
            <person name="Baker R."/>
            <person name="Thomas B.C."/>
            <person name="Morowitz M.J."/>
            <person name="Banfield J.F."/>
        </authorList>
    </citation>
    <scope>NUCLEOTIDE SEQUENCE [LARGE SCALE GENOMIC DNA]</scope>
    <source>
        <strain evidence="1">S2_018_000_R3_110</strain>
    </source>
</reference>
<dbReference type="Proteomes" id="UP000248614">
    <property type="component" value="Unassembled WGS sequence"/>
</dbReference>
<evidence type="ECO:0000313" key="1">
    <source>
        <dbReference type="EMBL" id="PZO79160.1"/>
    </source>
</evidence>
<evidence type="ECO:0000313" key="2">
    <source>
        <dbReference type="Proteomes" id="UP000248614"/>
    </source>
</evidence>
<dbReference type="EMBL" id="QFNF01000008">
    <property type="protein sequence ID" value="PZO79160.1"/>
    <property type="molecule type" value="Genomic_DNA"/>
</dbReference>
<protein>
    <submittedName>
        <fullName evidence="1">Uncharacterized protein</fullName>
    </submittedName>
</protein>
<sequence>MRAFLGLLGIVVLIVAGLMAFNFINIDQTQHAALPQVRVEGGQAPKFDVEVGKVEVGTVNRSVEVPAIKVERPAGQ</sequence>